<organism evidence="1 2">
    <name type="scientific">Streptomyces justiciae</name>
    <dbReference type="NCBI Taxonomy" id="2780140"/>
    <lineage>
        <taxon>Bacteria</taxon>
        <taxon>Bacillati</taxon>
        <taxon>Actinomycetota</taxon>
        <taxon>Actinomycetes</taxon>
        <taxon>Kitasatosporales</taxon>
        <taxon>Streptomycetaceae</taxon>
        <taxon>Streptomyces</taxon>
    </lineage>
</organism>
<keyword evidence="2" id="KW-1185">Reference proteome</keyword>
<accession>A0ABU3M818</accession>
<evidence type="ECO:0000313" key="2">
    <source>
        <dbReference type="Proteomes" id="UP001257948"/>
    </source>
</evidence>
<name>A0ABU3M818_9ACTN</name>
<dbReference type="RefSeq" id="WP_314207389.1">
    <property type="nucleotide sequence ID" value="NZ_JAVTLL010000045.1"/>
</dbReference>
<sequence length="208" mass="22717">MALPYLATVEELMAYPGPKPASDAEAQLVLRLASGAIRNRTKQTISFVADDTVTLTGGERVLALPQRPLFVDADHPLTVVEIVDGSGLEVPAVEGRDFVIMGSELHRGESWPASRLMGWPRRWPTGIWADRVRVTYSHGHQEIPDDIVGICLDLAAATVSNPNRLRSETAGQTSVVHTVETFGTGSLTSDHEKLLRKYMRSVMSVTQS</sequence>
<dbReference type="EMBL" id="JAVTLL010000045">
    <property type="protein sequence ID" value="MDT7847196.1"/>
    <property type="molecule type" value="Genomic_DNA"/>
</dbReference>
<comment type="caution">
    <text evidence="1">The sequence shown here is derived from an EMBL/GenBank/DDBJ whole genome shotgun (WGS) entry which is preliminary data.</text>
</comment>
<dbReference type="Proteomes" id="UP001257948">
    <property type="component" value="Unassembled WGS sequence"/>
</dbReference>
<proteinExistence type="predicted"/>
<reference evidence="2" key="1">
    <citation type="submission" date="2023-07" db="EMBL/GenBank/DDBJ databases">
        <title>Draft genome sequence of the endophytic actinobacterium Streptomyces justiciae WPN32, a potential antibiotic producer.</title>
        <authorList>
            <person name="Yasawong M."/>
            <person name="Pana W."/>
            <person name="Ganta P."/>
            <person name="Santapan N."/>
            <person name="Songngamsuk T."/>
            <person name="Phatcharaharikarn M."/>
            <person name="Kerdtoob S."/>
            <person name="Nantapong N."/>
        </authorList>
    </citation>
    <scope>NUCLEOTIDE SEQUENCE [LARGE SCALE GENOMIC DNA]</scope>
    <source>
        <strain evidence="2">WPN32</strain>
    </source>
</reference>
<protein>
    <submittedName>
        <fullName evidence="1">Uncharacterized protein</fullName>
    </submittedName>
</protein>
<gene>
    <name evidence="1" type="ORF">RQC66_41390</name>
</gene>
<evidence type="ECO:0000313" key="1">
    <source>
        <dbReference type="EMBL" id="MDT7847196.1"/>
    </source>
</evidence>